<name>A0A411X0V7_9BURK</name>
<dbReference type="Pfam" id="PF07729">
    <property type="entry name" value="FCD"/>
    <property type="match status" value="1"/>
</dbReference>
<dbReference type="PANTHER" id="PTHR43537:SF51">
    <property type="entry name" value="HTH-TYPE TRANSCRIPTIONAL REGULATOR LGOR-RELATED"/>
    <property type="match status" value="1"/>
</dbReference>
<evidence type="ECO:0000313" key="6">
    <source>
        <dbReference type="EMBL" id="QBI02599.1"/>
    </source>
</evidence>
<keyword evidence="2" id="KW-0238">DNA-binding</keyword>
<evidence type="ECO:0000313" key="5">
    <source>
        <dbReference type="EMBL" id="GGY41454.1"/>
    </source>
</evidence>
<dbReference type="SUPFAM" id="SSF46785">
    <property type="entry name" value="Winged helix' DNA-binding domain"/>
    <property type="match status" value="2"/>
</dbReference>
<keyword evidence="1" id="KW-0805">Transcription regulation</keyword>
<proteinExistence type="predicted"/>
<dbReference type="Proteomes" id="UP000292307">
    <property type="component" value="Chromosome"/>
</dbReference>
<dbReference type="SMART" id="SM00895">
    <property type="entry name" value="FCD"/>
    <property type="match status" value="1"/>
</dbReference>
<reference evidence="5" key="1">
    <citation type="journal article" date="2014" name="Int. J. Syst. Evol. Microbiol.">
        <title>Complete genome sequence of Corynebacterium casei LMG S-19264T (=DSM 44701T), isolated from a smear-ripened cheese.</title>
        <authorList>
            <consortium name="US DOE Joint Genome Institute (JGI-PGF)"/>
            <person name="Walter F."/>
            <person name="Albersmeier A."/>
            <person name="Kalinowski J."/>
            <person name="Ruckert C."/>
        </authorList>
    </citation>
    <scope>NUCLEOTIDE SEQUENCE</scope>
    <source>
        <strain evidence="5">KCTC 12343</strain>
    </source>
</reference>
<dbReference type="GO" id="GO:0003700">
    <property type="term" value="F:DNA-binding transcription factor activity"/>
    <property type="evidence" value="ECO:0007669"/>
    <property type="project" value="InterPro"/>
</dbReference>
<dbReference type="EMBL" id="CP036401">
    <property type="protein sequence ID" value="QBI02599.1"/>
    <property type="molecule type" value="Genomic_DNA"/>
</dbReference>
<organism evidence="5 8">
    <name type="scientific">Pseudoduganella albidiflava</name>
    <dbReference type="NCBI Taxonomy" id="321983"/>
    <lineage>
        <taxon>Bacteria</taxon>
        <taxon>Pseudomonadati</taxon>
        <taxon>Pseudomonadota</taxon>
        <taxon>Betaproteobacteria</taxon>
        <taxon>Burkholderiales</taxon>
        <taxon>Oxalobacteraceae</taxon>
        <taxon>Telluria group</taxon>
        <taxon>Pseudoduganella</taxon>
    </lineage>
</organism>
<dbReference type="PANTHER" id="PTHR43537">
    <property type="entry name" value="TRANSCRIPTIONAL REGULATOR, GNTR FAMILY"/>
    <property type="match status" value="1"/>
</dbReference>
<protein>
    <submittedName>
        <fullName evidence="5">GntR family transcriptional regulator</fullName>
    </submittedName>
</protein>
<dbReference type="Gene3D" id="1.10.10.10">
    <property type="entry name" value="Winged helix-like DNA-binding domain superfamily/Winged helix DNA-binding domain"/>
    <property type="match status" value="2"/>
</dbReference>
<dbReference type="EMBL" id="BMWV01000005">
    <property type="protein sequence ID" value="GGY41454.1"/>
    <property type="molecule type" value="Genomic_DNA"/>
</dbReference>
<reference evidence="6 7" key="2">
    <citation type="submission" date="2019-02" db="EMBL/GenBank/DDBJ databases">
        <title>Draft Genome Sequences of Six Type Strains of the Genus Massilia.</title>
        <authorList>
            <person name="Miess H."/>
            <person name="Frediansyhah A."/>
            <person name="Gross H."/>
        </authorList>
    </citation>
    <scope>NUCLEOTIDE SEQUENCE [LARGE SCALE GENOMIC DNA]</scope>
    <source>
        <strain evidence="6 7">DSM 17472</strain>
    </source>
</reference>
<dbReference type="InterPro" id="IPR000524">
    <property type="entry name" value="Tscrpt_reg_HTH_GntR"/>
</dbReference>
<evidence type="ECO:0000313" key="8">
    <source>
        <dbReference type="Proteomes" id="UP000628442"/>
    </source>
</evidence>
<dbReference type="GO" id="GO:0003677">
    <property type="term" value="F:DNA binding"/>
    <property type="evidence" value="ECO:0007669"/>
    <property type="project" value="UniProtKB-KW"/>
</dbReference>
<feature type="domain" description="HTH gntR-type" evidence="4">
    <location>
        <begin position="83"/>
        <end position="150"/>
    </location>
</feature>
<dbReference type="InterPro" id="IPR036388">
    <property type="entry name" value="WH-like_DNA-bd_sf"/>
</dbReference>
<dbReference type="PROSITE" id="PS50949">
    <property type="entry name" value="HTH_GNTR"/>
    <property type="match status" value="1"/>
</dbReference>
<dbReference type="Pfam" id="PF00392">
    <property type="entry name" value="GntR"/>
    <property type="match status" value="2"/>
</dbReference>
<dbReference type="Gene3D" id="1.20.120.530">
    <property type="entry name" value="GntR ligand-binding domain-like"/>
    <property type="match status" value="1"/>
</dbReference>
<dbReference type="InterPro" id="IPR011711">
    <property type="entry name" value="GntR_C"/>
</dbReference>
<dbReference type="PRINTS" id="PR00035">
    <property type="entry name" value="HTHGNTR"/>
</dbReference>
<sequence length="309" mass="35424">MARPPLVFKRSTNVLLQHIADHVAIGEPLPTEQHMAELVEGSRTAVRSVLAHLHAQGLIGDLKERRLLRKPRRKDYFDIAELQPGSDRIREVLMERIYQRDMPPGAEFSEAELARASGTGTISVREFLIEFSRSGLIEKKPRGGWRLCAFDRSFAMELADVRQMFEFAAIDQFALLPPDDPAFAHLADLIARHEQLGSVMPARHKDFPALDRDFHTFLIGLLHNRFAKSLYDVVSLVFHYHYQWDKDEELARNQYAAHEHLDILQALARRDFSGAREAMRIHLNSSRSTLLQGIRAREQKAQPTPPNQR</sequence>
<dbReference type="InterPro" id="IPR008920">
    <property type="entry name" value="TF_FadR/GntR_C"/>
</dbReference>
<evidence type="ECO:0000259" key="4">
    <source>
        <dbReference type="PROSITE" id="PS50949"/>
    </source>
</evidence>
<accession>A0A411X0V7</accession>
<evidence type="ECO:0000256" key="1">
    <source>
        <dbReference type="ARBA" id="ARBA00023015"/>
    </source>
</evidence>
<reference evidence="5" key="3">
    <citation type="submission" date="2022-12" db="EMBL/GenBank/DDBJ databases">
        <authorList>
            <person name="Sun Q."/>
            <person name="Kim S."/>
        </authorList>
    </citation>
    <scope>NUCLEOTIDE SEQUENCE</scope>
    <source>
        <strain evidence="5">KCTC 12343</strain>
    </source>
</reference>
<dbReference type="OrthoDB" id="9799812at2"/>
<evidence type="ECO:0000313" key="7">
    <source>
        <dbReference type="Proteomes" id="UP000292307"/>
    </source>
</evidence>
<keyword evidence="3" id="KW-0804">Transcription</keyword>
<dbReference type="AlphaFoldDB" id="A0A411X0V7"/>
<dbReference type="SUPFAM" id="SSF48008">
    <property type="entry name" value="GntR ligand-binding domain-like"/>
    <property type="match status" value="1"/>
</dbReference>
<evidence type="ECO:0000256" key="2">
    <source>
        <dbReference type="ARBA" id="ARBA00023125"/>
    </source>
</evidence>
<keyword evidence="7" id="KW-1185">Reference proteome</keyword>
<gene>
    <name evidence="6" type="ORF">EYF70_18430</name>
    <name evidence="5" type="ORF">GCM10007387_24230</name>
</gene>
<dbReference type="RefSeq" id="WP_131146710.1">
    <property type="nucleotide sequence ID" value="NZ_BMWV01000005.1"/>
</dbReference>
<evidence type="ECO:0000256" key="3">
    <source>
        <dbReference type="ARBA" id="ARBA00023163"/>
    </source>
</evidence>
<dbReference type="InterPro" id="IPR036390">
    <property type="entry name" value="WH_DNA-bd_sf"/>
</dbReference>
<dbReference type="Proteomes" id="UP000628442">
    <property type="component" value="Unassembled WGS sequence"/>
</dbReference>